<dbReference type="PANTHER" id="PTHR43004:SF19">
    <property type="entry name" value="BINDING MONOOXYGENASE, PUTATIVE (JCVI)-RELATED"/>
    <property type="match status" value="1"/>
</dbReference>
<proteinExistence type="inferred from homology"/>
<dbReference type="InterPro" id="IPR038220">
    <property type="entry name" value="PHOX_C_sf"/>
</dbReference>
<dbReference type="InterPro" id="IPR036249">
    <property type="entry name" value="Thioredoxin-like_sf"/>
</dbReference>
<dbReference type="Gene3D" id="3.50.50.60">
    <property type="entry name" value="FAD/NAD(P)-binding domain"/>
    <property type="match status" value="2"/>
</dbReference>
<feature type="domain" description="Phenol hydroxylase-like C-terminal dimerisation" evidence="7">
    <location>
        <begin position="461"/>
        <end position="679"/>
    </location>
</feature>
<evidence type="ECO:0000256" key="4">
    <source>
        <dbReference type="ARBA" id="ARBA00022827"/>
    </source>
</evidence>
<dbReference type="InParanoid" id="A0A1Y2GUY5"/>
<dbReference type="RefSeq" id="XP_021883399.1">
    <property type="nucleotide sequence ID" value="XM_022023529.1"/>
</dbReference>
<dbReference type="SUPFAM" id="SSF51905">
    <property type="entry name" value="FAD/NAD(P)-binding domain"/>
    <property type="match status" value="1"/>
</dbReference>
<protein>
    <submittedName>
        <fullName evidence="8">FAD binding domain-domain-containing protein</fullName>
    </submittedName>
</protein>
<feature type="domain" description="FAD-binding" evidence="6">
    <location>
        <begin position="16"/>
        <end position="152"/>
    </location>
</feature>
<dbReference type="GO" id="GO:0016709">
    <property type="term" value="F:oxidoreductase activity, acting on paired donors, with incorporation or reduction of molecular oxygen, NAD(P)H as one donor, and incorporation of one atom of oxygen"/>
    <property type="evidence" value="ECO:0007669"/>
    <property type="project" value="UniProtKB-ARBA"/>
</dbReference>
<dbReference type="STRING" id="64571.A0A1Y2GUY5"/>
<dbReference type="GeneID" id="33565373"/>
<keyword evidence="5" id="KW-0560">Oxidoreductase</keyword>
<evidence type="ECO:0000313" key="9">
    <source>
        <dbReference type="Proteomes" id="UP000193648"/>
    </source>
</evidence>
<comment type="similarity">
    <text evidence="2">Belongs to the PheA/TfdB FAD monooxygenase family.</text>
</comment>
<dbReference type="InterPro" id="IPR050641">
    <property type="entry name" value="RIFMO-like"/>
</dbReference>
<dbReference type="PANTHER" id="PTHR43004">
    <property type="entry name" value="TRK SYSTEM POTASSIUM UPTAKE PROTEIN"/>
    <property type="match status" value="1"/>
</dbReference>
<comment type="cofactor">
    <cofactor evidence="1">
        <name>FAD</name>
        <dbReference type="ChEBI" id="CHEBI:57692"/>
    </cofactor>
</comment>
<keyword evidence="4" id="KW-0274">FAD</keyword>
<dbReference type="SUPFAM" id="SSF52833">
    <property type="entry name" value="Thioredoxin-like"/>
    <property type="match status" value="1"/>
</dbReference>
<evidence type="ECO:0000256" key="2">
    <source>
        <dbReference type="ARBA" id="ARBA00007801"/>
    </source>
</evidence>
<accession>A0A1Y2GUY5</accession>
<dbReference type="PRINTS" id="PR00420">
    <property type="entry name" value="RNGMNOXGNASE"/>
</dbReference>
<reference evidence="8 9" key="1">
    <citation type="submission" date="2016-07" db="EMBL/GenBank/DDBJ databases">
        <title>Pervasive Adenine N6-methylation of Active Genes in Fungi.</title>
        <authorList>
            <consortium name="DOE Joint Genome Institute"/>
            <person name="Mondo S.J."/>
            <person name="Dannebaum R.O."/>
            <person name="Kuo R.C."/>
            <person name="Labutti K."/>
            <person name="Haridas S."/>
            <person name="Kuo A."/>
            <person name="Salamov A."/>
            <person name="Ahrendt S.R."/>
            <person name="Lipzen A."/>
            <person name="Sullivan W."/>
            <person name="Andreopoulos W.B."/>
            <person name="Clum A."/>
            <person name="Lindquist E."/>
            <person name="Daum C."/>
            <person name="Ramamoorthy G.K."/>
            <person name="Gryganskyi A."/>
            <person name="Culley D."/>
            <person name="Magnuson J.K."/>
            <person name="James T.Y."/>
            <person name="O'Malley M.A."/>
            <person name="Stajich J.E."/>
            <person name="Spatafora J.W."/>
            <person name="Visel A."/>
            <person name="Grigoriev I.V."/>
        </authorList>
    </citation>
    <scope>NUCLEOTIDE SEQUENCE [LARGE SCALE GENOMIC DNA]</scope>
    <source>
        <strain evidence="8 9">NRRL 3116</strain>
    </source>
</reference>
<evidence type="ECO:0000259" key="7">
    <source>
        <dbReference type="Pfam" id="PF07976"/>
    </source>
</evidence>
<keyword evidence="9" id="KW-1185">Reference proteome</keyword>
<dbReference type="Proteomes" id="UP000193648">
    <property type="component" value="Unassembled WGS sequence"/>
</dbReference>
<dbReference type="AlphaFoldDB" id="A0A1Y2GUY5"/>
<dbReference type="GO" id="GO:0071949">
    <property type="term" value="F:FAD binding"/>
    <property type="evidence" value="ECO:0007669"/>
    <property type="project" value="InterPro"/>
</dbReference>
<evidence type="ECO:0000256" key="1">
    <source>
        <dbReference type="ARBA" id="ARBA00001974"/>
    </source>
</evidence>
<keyword evidence="3" id="KW-0285">Flavoprotein</keyword>
<dbReference type="Gene3D" id="3.40.30.20">
    <property type="match status" value="1"/>
</dbReference>
<gene>
    <name evidence="8" type="ORF">BCR41DRAFT_349762</name>
</gene>
<dbReference type="InterPro" id="IPR002938">
    <property type="entry name" value="FAD-bd"/>
</dbReference>
<evidence type="ECO:0000256" key="5">
    <source>
        <dbReference type="ARBA" id="ARBA00023002"/>
    </source>
</evidence>
<sequence length="689" mass="76825">MLSLNTSSSTFTQPSTPVLIVGAGPTGIFAGLLLTKMGIPHRLIERQHEVSKLSKSLVIHARTLEIFHMLSHDHSHNLPKIDLINKFMNSGTFLADFHCYLGTKLFSTIPMLRNSESHFTEALLIEQSKTVTILTEEYEKLGGQIERGWELMDTRVIEEGKGEESFGVSNPQKGKTFVETTIRRVKAGVNIRSNESKVLGAIELEADLKDKEYDYEVVRSEYLIASDGGKSTVRHKLNIAFPGRTLGKNIIIYDGQVTANIPVDKILILIGDSGRTAISFPLGDNRIRLMLDCGDIAPGNDKIQEAEELTIPKFQKILDEAISPAKMQILDCKWLTYYRVNERLADRYSDKGRIFLCGDAAHVHSPAGGQGLNMGLQDAFNLTWKMSLVLKGSAPGSILDTYEAEHSEVARNIVKLSAGLFGGVIAEGFWQKLLKRFALLTAPYILPRIPQGPPMCMLRIRYRENNINRRCPTQSAPAEEFQVGVRARDGALSIICTENLRDVNEQQHLRLHDLLIGPGIFHILVFTSDMLAKDIATDLKDIRTTVAYNLSKNIETSLATWGVNWEQTQNNTGDDAKNKYRRNSNTGQSKMFMIHVITAPISQPDFETLSVLTNKSFGAGKLYLDEDAALLHRRYGIPTRGGPGSIVLLRPDSYIAYRVQGVSDSAWMDVDKYLNSILILPSKNVELRL</sequence>
<dbReference type="Pfam" id="PF01494">
    <property type="entry name" value="FAD_binding_3"/>
    <property type="match status" value="2"/>
</dbReference>
<dbReference type="OrthoDB" id="2690153at2759"/>
<feature type="domain" description="FAD-binding" evidence="6">
    <location>
        <begin position="204"/>
        <end position="415"/>
    </location>
</feature>
<dbReference type="InterPro" id="IPR036188">
    <property type="entry name" value="FAD/NAD-bd_sf"/>
</dbReference>
<organism evidence="8 9">
    <name type="scientific">Lobosporangium transversale</name>
    <dbReference type="NCBI Taxonomy" id="64571"/>
    <lineage>
        <taxon>Eukaryota</taxon>
        <taxon>Fungi</taxon>
        <taxon>Fungi incertae sedis</taxon>
        <taxon>Mucoromycota</taxon>
        <taxon>Mortierellomycotina</taxon>
        <taxon>Mortierellomycetes</taxon>
        <taxon>Mortierellales</taxon>
        <taxon>Mortierellaceae</taxon>
        <taxon>Lobosporangium</taxon>
    </lineage>
</organism>
<dbReference type="EMBL" id="MCFF01000010">
    <property type="protein sequence ID" value="ORZ22845.1"/>
    <property type="molecule type" value="Genomic_DNA"/>
</dbReference>
<name>A0A1Y2GUY5_9FUNG</name>
<evidence type="ECO:0000256" key="3">
    <source>
        <dbReference type="ARBA" id="ARBA00022630"/>
    </source>
</evidence>
<comment type="caution">
    <text evidence="8">The sequence shown here is derived from an EMBL/GenBank/DDBJ whole genome shotgun (WGS) entry which is preliminary data.</text>
</comment>
<evidence type="ECO:0000313" key="8">
    <source>
        <dbReference type="EMBL" id="ORZ22845.1"/>
    </source>
</evidence>
<evidence type="ECO:0000259" key="6">
    <source>
        <dbReference type="Pfam" id="PF01494"/>
    </source>
</evidence>
<dbReference type="InterPro" id="IPR012941">
    <property type="entry name" value="Phe_hydrox_C_dim_dom"/>
</dbReference>
<dbReference type="Gene3D" id="3.30.70.2450">
    <property type="match status" value="1"/>
</dbReference>
<dbReference type="Pfam" id="PF07976">
    <property type="entry name" value="Phe_hydrox_dim"/>
    <property type="match status" value="1"/>
</dbReference>